<keyword evidence="4" id="KW-1185">Reference proteome</keyword>
<reference evidence="5" key="1">
    <citation type="submission" date="2022-11" db="UniProtKB">
        <authorList>
            <consortium name="WormBaseParasite"/>
        </authorList>
    </citation>
    <scope>IDENTIFICATION</scope>
</reference>
<feature type="region of interest" description="Disordered" evidence="2">
    <location>
        <begin position="96"/>
        <end position="120"/>
    </location>
</feature>
<dbReference type="Pfam" id="PF04434">
    <property type="entry name" value="SWIM"/>
    <property type="match status" value="1"/>
</dbReference>
<evidence type="ECO:0000256" key="1">
    <source>
        <dbReference type="PROSITE-ProRule" id="PRU00325"/>
    </source>
</evidence>
<dbReference type="WBParaSite" id="PDA_v2.g1537.t1">
    <property type="protein sequence ID" value="PDA_v2.g1537.t1"/>
    <property type="gene ID" value="PDA_v2.g1537"/>
</dbReference>
<keyword evidence="1" id="KW-0479">Metal-binding</keyword>
<organism evidence="4 5">
    <name type="scientific">Panagrolaimus davidi</name>
    <dbReference type="NCBI Taxonomy" id="227884"/>
    <lineage>
        <taxon>Eukaryota</taxon>
        <taxon>Metazoa</taxon>
        <taxon>Ecdysozoa</taxon>
        <taxon>Nematoda</taxon>
        <taxon>Chromadorea</taxon>
        <taxon>Rhabditida</taxon>
        <taxon>Tylenchina</taxon>
        <taxon>Panagrolaimomorpha</taxon>
        <taxon>Panagrolaimoidea</taxon>
        <taxon>Panagrolaimidae</taxon>
        <taxon>Panagrolaimus</taxon>
    </lineage>
</organism>
<name>A0A914PCN2_9BILA</name>
<dbReference type="InterPro" id="IPR007527">
    <property type="entry name" value="Znf_SWIM"/>
</dbReference>
<keyword evidence="1" id="KW-0863">Zinc-finger</keyword>
<accession>A0A914PCN2</accession>
<sequence>MIHDSVADIYYLRRSSSILTESEFHQIVQSIKNDVLDDASFIQRFQSNVVIVSKSDIFDDDLTCNCPKGAQRFLCKHVIVVECHLKRRKFTSIEARRQTLSSTGRNRPGAPKKHTPALQK</sequence>
<feature type="domain" description="SWIM-type" evidence="3">
    <location>
        <begin position="49"/>
        <end position="86"/>
    </location>
</feature>
<evidence type="ECO:0000313" key="5">
    <source>
        <dbReference type="WBParaSite" id="PDA_v2.g1537.t1"/>
    </source>
</evidence>
<protein>
    <submittedName>
        <fullName evidence="5">SWIM-type domain-containing protein</fullName>
    </submittedName>
</protein>
<dbReference type="AlphaFoldDB" id="A0A914PCN2"/>
<evidence type="ECO:0000256" key="2">
    <source>
        <dbReference type="SAM" id="MobiDB-lite"/>
    </source>
</evidence>
<evidence type="ECO:0000259" key="3">
    <source>
        <dbReference type="PROSITE" id="PS50966"/>
    </source>
</evidence>
<keyword evidence="1" id="KW-0862">Zinc</keyword>
<proteinExistence type="predicted"/>
<evidence type="ECO:0000313" key="4">
    <source>
        <dbReference type="Proteomes" id="UP000887578"/>
    </source>
</evidence>
<dbReference type="Proteomes" id="UP000887578">
    <property type="component" value="Unplaced"/>
</dbReference>
<feature type="compositionally biased region" description="Basic residues" evidence="2">
    <location>
        <begin position="110"/>
        <end position="120"/>
    </location>
</feature>
<dbReference type="GO" id="GO:0008270">
    <property type="term" value="F:zinc ion binding"/>
    <property type="evidence" value="ECO:0007669"/>
    <property type="project" value="UniProtKB-KW"/>
</dbReference>
<dbReference type="PROSITE" id="PS50966">
    <property type="entry name" value="ZF_SWIM"/>
    <property type="match status" value="1"/>
</dbReference>